<organism evidence="12 13">
    <name type="scientific">Castilleja foliolosa</name>
    <dbReference type="NCBI Taxonomy" id="1961234"/>
    <lineage>
        <taxon>Eukaryota</taxon>
        <taxon>Viridiplantae</taxon>
        <taxon>Streptophyta</taxon>
        <taxon>Embryophyta</taxon>
        <taxon>Tracheophyta</taxon>
        <taxon>Spermatophyta</taxon>
        <taxon>Magnoliopsida</taxon>
        <taxon>eudicotyledons</taxon>
        <taxon>Gunneridae</taxon>
        <taxon>Pentapetalae</taxon>
        <taxon>asterids</taxon>
        <taxon>lamiids</taxon>
        <taxon>Lamiales</taxon>
        <taxon>Orobanchaceae</taxon>
        <taxon>Pedicularideae</taxon>
        <taxon>Castillejinae</taxon>
        <taxon>Castilleja</taxon>
    </lineage>
</organism>
<dbReference type="Proteomes" id="UP001632038">
    <property type="component" value="Unassembled WGS sequence"/>
</dbReference>
<gene>
    <name evidence="12" type="ORF">CASFOL_001572</name>
</gene>
<proteinExistence type="inferred from homology"/>
<name>A0ABD3EJJ3_9LAMI</name>
<evidence type="ECO:0000313" key="13">
    <source>
        <dbReference type="Proteomes" id="UP001632038"/>
    </source>
</evidence>
<dbReference type="Gene3D" id="3.30.43.10">
    <property type="entry name" value="Uridine Diphospho-n-acetylenolpyruvylglucosamine Reductase, domain 2"/>
    <property type="match status" value="1"/>
</dbReference>
<feature type="domain" description="FAD-binding PCMH-type" evidence="11">
    <location>
        <begin position="75"/>
        <end position="248"/>
    </location>
</feature>
<evidence type="ECO:0000256" key="3">
    <source>
        <dbReference type="ARBA" id="ARBA00005466"/>
    </source>
</evidence>
<comment type="caution">
    <text evidence="12">The sequence shown here is derived from an EMBL/GenBank/DDBJ whole genome shotgun (WGS) entry which is preliminary data.</text>
</comment>
<dbReference type="AlphaFoldDB" id="A0ABD3EJJ3"/>
<evidence type="ECO:0000256" key="4">
    <source>
        <dbReference type="ARBA" id="ARBA00022589"/>
    </source>
</evidence>
<evidence type="ECO:0000256" key="9">
    <source>
        <dbReference type="ARBA" id="ARBA00023180"/>
    </source>
</evidence>
<evidence type="ECO:0000256" key="1">
    <source>
        <dbReference type="ARBA" id="ARBA00001974"/>
    </source>
</evidence>
<evidence type="ECO:0000313" key="12">
    <source>
        <dbReference type="EMBL" id="KAL3654587.1"/>
    </source>
</evidence>
<comment type="similarity">
    <text evidence="3">Belongs to the oxygen-dependent FAD-linked oxidoreductase family.</text>
</comment>
<evidence type="ECO:0000256" key="2">
    <source>
        <dbReference type="ARBA" id="ARBA00004913"/>
    </source>
</evidence>
<keyword evidence="13" id="KW-1185">Reference proteome</keyword>
<protein>
    <recommendedName>
        <fullName evidence="11">FAD-binding PCMH-type domain-containing protein</fullName>
    </recommendedName>
</protein>
<evidence type="ECO:0000256" key="8">
    <source>
        <dbReference type="ARBA" id="ARBA00023157"/>
    </source>
</evidence>
<dbReference type="PROSITE" id="PS51387">
    <property type="entry name" value="FAD_PCMH"/>
    <property type="match status" value="1"/>
</dbReference>
<keyword evidence="8" id="KW-1015">Disulfide bond</keyword>
<evidence type="ECO:0000256" key="7">
    <source>
        <dbReference type="ARBA" id="ARBA00022827"/>
    </source>
</evidence>
<accession>A0ABD3EJJ3</accession>
<dbReference type="Gene3D" id="3.30.465.10">
    <property type="match status" value="1"/>
</dbReference>
<comment type="cofactor">
    <cofactor evidence="1">
        <name>FAD</name>
        <dbReference type="ChEBI" id="CHEBI:57692"/>
    </cofactor>
</comment>
<evidence type="ECO:0000256" key="6">
    <source>
        <dbReference type="ARBA" id="ARBA00022729"/>
    </source>
</evidence>
<evidence type="ECO:0000259" key="11">
    <source>
        <dbReference type="PROSITE" id="PS51387"/>
    </source>
</evidence>
<dbReference type="InterPro" id="IPR016169">
    <property type="entry name" value="FAD-bd_PCMH_sub2"/>
</dbReference>
<feature type="signal peptide" evidence="10">
    <location>
        <begin position="1"/>
        <end position="21"/>
    </location>
</feature>
<keyword evidence="7" id="KW-0274">FAD</keyword>
<dbReference type="PANTHER" id="PTHR32448">
    <property type="entry name" value="OS08G0158400 PROTEIN"/>
    <property type="match status" value="1"/>
</dbReference>
<dbReference type="Gene3D" id="3.40.462.20">
    <property type="match status" value="1"/>
</dbReference>
<dbReference type="EMBL" id="JAVIJP010000004">
    <property type="protein sequence ID" value="KAL3654587.1"/>
    <property type="molecule type" value="Genomic_DNA"/>
</dbReference>
<keyword evidence="9" id="KW-0325">Glycoprotein</keyword>
<dbReference type="Pfam" id="PF01565">
    <property type="entry name" value="FAD_binding_4"/>
    <property type="match status" value="1"/>
</dbReference>
<feature type="chain" id="PRO_5044893373" description="FAD-binding PCMH-type domain-containing protein" evidence="10">
    <location>
        <begin position="22"/>
        <end position="534"/>
    </location>
</feature>
<dbReference type="InterPro" id="IPR016166">
    <property type="entry name" value="FAD-bd_PCMH"/>
</dbReference>
<dbReference type="Pfam" id="PF08031">
    <property type="entry name" value="BBE"/>
    <property type="match status" value="1"/>
</dbReference>
<dbReference type="SUPFAM" id="SSF56176">
    <property type="entry name" value="FAD-binding/transporter-associated domain-like"/>
    <property type="match status" value="1"/>
</dbReference>
<sequence length="534" mass="60289">MMKSLFLLPLYFLSQFALASASPNYPPDYNSFAHCLSNNNISNPDISQIVYTPDSPNFTNILNFYVRNLRFNQTTTHKPTQIVAPTTEAQVSAVVICAKQYNILLKIRSGGHDYEGLSYVTDSDFVILDLFNFRNISIDLADQSAWVGSGALLGELYYRIWEKNETLGFPAGVCPTVGVGGHFSGGGYGNMLRKYGLSIDNLIDFNIVVANGSIQNKSSSPDLFWAIRGGGGASFGIILSYKIKLVPVPKTVTVFHVEQYMSENASYTVDEYQKIMPDIDKNLFIRILLQPVTVKNTKTKTLRTTFIGMFLGNAGRLLNITNSKFPTLRLNESSCEEMSWIQSVLYWSNFNVSTTSPSALLNRTSKINFLKRKSDYVKCLIPVANITDIFNKMINISEVGLVFNSYGGFNNHIAEDATAFPHRAGNIFKIQYSANWNEEDKEEETKNINAAKELFKYMEPFVSKNPREAFLNYRDLDIGTNKNGTYDYGIKYFKNNFDRLVKVKTKVDPDNFFRNEQSIPTKSLLKKSRKRGLN</sequence>
<reference evidence="13" key="1">
    <citation type="journal article" date="2024" name="IScience">
        <title>Strigolactones Initiate the Formation of Haustorium-like Structures in Castilleja.</title>
        <authorList>
            <person name="Buerger M."/>
            <person name="Peterson D."/>
            <person name="Chory J."/>
        </authorList>
    </citation>
    <scope>NUCLEOTIDE SEQUENCE [LARGE SCALE GENOMIC DNA]</scope>
</reference>
<dbReference type="InterPro" id="IPR012951">
    <property type="entry name" value="BBE"/>
</dbReference>
<dbReference type="InterPro" id="IPR016167">
    <property type="entry name" value="FAD-bd_PCMH_sub1"/>
</dbReference>
<evidence type="ECO:0000256" key="5">
    <source>
        <dbReference type="ARBA" id="ARBA00022630"/>
    </source>
</evidence>
<keyword evidence="6 10" id="KW-0732">Signal</keyword>
<dbReference type="InterPro" id="IPR006094">
    <property type="entry name" value="Oxid_FAD_bind_N"/>
</dbReference>
<keyword evidence="4" id="KW-0017">Alkaloid metabolism</keyword>
<keyword evidence="5" id="KW-0285">Flavoprotein</keyword>
<comment type="pathway">
    <text evidence="2">Alkaloid biosynthesis.</text>
</comment>
<dbReference type="InterPro" id="IPR036318">
    <property type="entry name" value="FAD-bd_PCMH-like_sf"/>
</dbReference>
<evidence type="ECO:0000256" key="10">
    <source>
        <dbReference type="SAM" id="SignalP"/>
    </source>
</evidence>
<dbReference type="FunFam" id="3.30.43.10:FF:000004">
    <property type="entry name" value="Berberine bridge enzyme-like 15"/>
    <property type="match status" value="1"/>
</dbReference>